<gene>
    <name evidence="2" type="ORF">LZC95_51665</name>
</gene>
<proteinExistence type="predicted"/>
<feature type="region of interest" description="Disordered" evidence="1">
    <location>
        <begin position="54"/>
        <end position="74"/>
    </location>
</feature>
<name>A0ABZ2KDC7_9BACT</name>
<accession>A0ABZ2KDC7</accession>
<reference evidence="2 3" key="1">
    <citation type="submission" date="2021-12" db="EMBL/GenBank/DDBJ databases">
        <title>Discovery of the Pendulisporaceae a myxobacterial family with distinct sporulation behavior and unique specialized metabolism.</title>
        <authorList>
            <person name="Garcia R."/>
            <person name="Popoff A."/>
            <person name="Bader C.D."/>
            <person name="Loehr J."/>
            <person name="Walesch S."/>
            <person name="Walt C."/>
            <person name="Boldt J."/>
            <person name="Bunk B."/>
            <person name="Haeckl F.J.F.P.J."/>
            <person name="Gunesch A.P."/>
            <person name="Birkelbach J."/>
            <person name="Nuebel U."/>
            <person name="Pietschmann T."/>
            <person name="Bach T."/>
            <person name="Mueller R."/>
        </authorList>
    </citation>
    <scope>NUCLEOTIDE SEQUENCE [LARGE SCALE GENOMIC DNA]</scope>
    <source>
        <strain evidence="2 3">MSr12523</strain>
    </source>
</reference>
<evidence type="ECO:0000313" key="2">
    <source>
        <dbReference type="EMBL" id="WXA94869.1"/>
    </source>
</evidence>
<feature type="compositionally biased region" description="Acidic residues" evidence="1">
    <location>
        <begin position="58"/>
        <end position="70"/>
    </location>
</feature>
<evidence type="ECO:0000256" key="1">
    <source>
        <dbReference type="SAM" id="MobiDB-lite"/>
    </source>
</evidence>
<dbReference type="EMBL" id="CP089982">
    <property type="protein sequence ID" value="WXA94869.1"/>
    <property type="molecule type" value="Genomic_DNA"/>
</dbReference>
<dbReference type="RefSeq" id="WP_394845479.1">
    <property type="nucleotide sequence ID" value="NZ_CP089982.1"/>
</dbReference>
<evidence type="ECO:0000313" key="3">
    <source>
        <dbReference type="Proteomes" id="UP001379533"/>
    </source>
</evidence>
<protein>
    <submittedName>
        <fullName evidence="2">Uncharacterized protein</fullName>
    </submittedName>
</protein>
<keyword evidence="3" id="KW-1185">Reference proteome</keyword>
<dbReference type="Proteomes" id="UP001379533">
    <property type="component" value="Chromosome"/>
</dbReference>
<organism evidence="2 3">
    <name type="scientific">Pendulispora brunnea</name>
    <dbReference type="NCBI Taxonomy" id="2905690"/>
    <lineage>
        <taxon>Bacteria</taxon>
        <taxon>Pseudomonadati</taxon>
        <taxon>Myxococcota</taxon>
        <taxon>Myxococcia</taxon>
        <taxon>Myxococcales</taxon>
        <taxon>Sorangiineae</taxon>
        <taxon>Pendulisporaceae</taxon>
        <taxon>Pendulispora</taxon>
    </lineage>
</organism>
<sequence length="150" mass="16104">MTDSILFAADGPASELLSIVQEGGIHELLDMYPACELPDDAALDTLATLLGCATQDEAPTEDEGAGEDEGPWVVPASERDGAIVRALDGKDLEDLAVRWREAHLANVASSERKEWKDPSMLHQLRATLEELAQVGGAMALGRSLFMAMEL</sequence>